<dbReference type="AlphaFoldDB" id="A0A482WN31"/>
<evidence type="ECO:0008006" key="5">
    <source>
        <dbReference type="Google" id="ProtNLM"/>
    </source>
</evidence>
<dbReference type="InterPro" id="IPR052648">
    <property type="entry name" value="Ser-tRNA(Sec)_kinase"/>
</dbReference>
<dbReference type="Pfam" id="PF08433">
    <property type="entry name" value="KTI12"/>
    <property type="match status" value="1"/>
</dbReference>
<dbReference type="SMR" id="A0A482WN31"/>
<dbReference type="GO" id="GO:0016301">
    <property type="term" value="F:kinase activity"/>
    <property type="evidence" value="ECO:0007669"/>
    <property type="project" value="TreeGrafter"/>
</dbReference>
<dbReference type="EMBL" id="QKKF02030011">
    <property type="protein sequence ID" value="RZF34878.1"/>
    <property type="molecule type" value="Genomic_DNA"/>
</dbReference>
<keyword evidence="2" id="KW-0067">ATP-binding</keyword>
<dbReference type="InterPro" id="IPR027417">
    <property type="entry name" value="P-loop_NTPase"/>
</dbReference>
<dbReference type="GO" id="GO:0000049">
    <property type="term" value="F:tRNA binding"/>
    <property type="evidence" value="ECO:0007669"/>
    <property type="project" value="TreeGrafter"/>
</dbReference>
<dbReference type="OrthoDB" id="9972657at2759"/>
<accession>A0A482WN31</accession>
<dbReference type="GO" id="GO:0005524">
    <property type="term" value="F:ATP binding"/>
    <property type="evidence" value="ECO:0007669"/>
    <property type="project" value="UniProtKB-KW"/>
</dbReference>
<evidence type="ECO:0000313" key="4">
    <source>
        <dbReference type="Proteomes" id="UP000291343"/>
    </source>
</evidence>
<name>A0A482WN31_LAOST</name>
<dbReference type="InParanoid" id="A0A482WN31"/>
<dbReference type="InterPro" id="IPR013641">
    <property type="entry name" value="KTI12/PSTK"/>
</dbReference>
<gene>
    <name evidence="3" type="ORF">LSTR_LSTR012875</name>
</gene>
<organism evidence="3 4">
    <name type="scientific">Laodelphax striatellus</name>
    <name type="common">Small brown planthopper</name>
    <name type="synonym">Delphax striatella</name>
    <dbReference type="NCBI Taxonomy" id="195883"/>
    <lineage>
        <taxon>Eukaryota</taxon>
        <taxon>Metazoa</taxon>
        <taxon>Ecdysozoa</taxon>
        <taxon>Arthropoda</taxon>
        <taxon>Hexapoda</taxon>
        <taxon>Insecta</taxon>
        <taxon>Pterygota</taxon>
        <taxon>Neoptera</taxon>
        <taxon>Paraneoptera</taxon>
        <taxon>Hemiptera</taxon>
        <taxon>Auchenorrhyncha</taxon>
        <taxon>Fulgoroidea</taxon>
        <taxon>Delphacidae</taxon>
        <taxon>Criomorphinae</taxon>
        <taxon>Laodelphax</taxon>
    </lineage>
</organism>
<comment type="caution">
    <text evidence="3">The sequence shown here is derived from an EMBL/GenBank/DDBJ whole genome shotgun (WGS) entry which is preliminary data.</text>
</comment>
<dbReference type="SUPFAM" id="SSF52540">
    <property type="entry name" value="P-loop containing nucleoside triphosphate hydrolases"/>
    <property type="match status" value="1"/>
</dbReference>
<reference evidence="3 4" key="1">
    <citation type="journal article" date="2017" name="Gigascience">
        <title>Genome sequence of the small brown planthopper, Laodelphax striatellus.</title>
        <authorList>
            <person name="Zhu J."/>
            <person name="Jiang F."/>
            <person name="Wang X."/>
            <person name="Yang P."/>
            <person name="Bao Y."/>
            <person name="Zhao W."/>
            <person name="Wang W."/>
            <person name="Lu H."/>
            <person name="Wang Q."/>
            <person name="Cui N."/>
            <person name="Li J."/>
            <person name="Chen X."/>
            <person name="Luo L."/>
            <person name="Yu J."/>
            <person name="Kang L."/>
            <person name="Cui F."/>
        </authorList>
    </citation>
    <scope>NUCLEOTIDE SEQUENCE [LARGE SCALE GENOMIC DNA]</scope>
    <source>
        <strain evidence="3">Lst14</strain>
    </source>
</reference>
<dbReference type="PANTHER" id="PTHR20873:SF0">
    <property type="entry name" value="L-SERYL-TRNA(SEC) KINASE"/>
    <property type="match status" value="1"/>
</dbReference>
<dbReference type="PANTHER" id="PTHR20873">
    <property type="entry name" value="L-SERYL-TRNA(SEC) KINASE"/>
    <property type="match status" value="1"/>
</dbReference>
<dbReference type="Proteomes" id="UP000291343">
    <property type="component" value="Unassembled WGS sequence"/>
</dbReference>
<dbReference type="STRING" id="195883.A0A482WN31"/>
<evidence type="ECO:0000256" key="1">
    <source>
        <dbReference type="ARBA" id="ARBA00022741"/>
    </source>
</evidence>
<dbReference type="FunCoup" id="A0A482WN31">
    <property type="interactions" value="65"/>
</dbReference>
<keyword evidence="4" id="KW-1185">Reference proteome</keyword>
<evidence type="ECO:0000256" key="2">
    <source>
        <dbReference type="ARBA" id="ARBA00022840"/>
    </source>
</evidence>
<keyword evidence="1" id="KW-0547">Nucleotide-binding</keyword>
<dbReference type="Gene3D" id="3.40.50.300">
    <property type="entry name" value="P-loop containing nucleotide triphosphate hydrolases"/>
    <property type="match status" value="1"/>
</dbReference>
<sequence>MAEDGNKICILLMIGLPGSGKTYLTNFLINHFKNSNLNFKCRVLPFSYDELMPNLEASSCENVKDKRKQILNTVQDVIEKIKIRNNVESATVDNRPPKSSNIPTLLVIDDNMYYRSMRYEYFKLSKLMKVGFCQIFMEANLEQSISVNSERNISSQVPVGTIRRMNDLIERPDVKNHWEKLTISIPFRYSLENSIHRIECLVKEALLTASSENNETDNSLSIEIRNQNPNTLVHKVDLLLRWLIRNCIIRFRISNEGEVRSYAKELNDRKLNIMKDLRAGSLILPENVVEALENQTPQKKES</sequence>
<proteinExistence type="predicted"/>
<evidence type="ECO:0000313" key="3">
    <source>
        <dbReference type="EMBL" id="RZF34878.1"/>
    </source>
</evidence>
<protein>
    <recommendedName>
        <fullName evidence="5">L-seryl-tRNA(Sec) kinase</fullName>
    </recommendedName>
</protein>